<evidence type="ECO:0000256" key="5">
    <source>
        <dbReference type="ARBA" id="ARBA00022984"/>
    </source>
</evidence>
<keyword evidence="8" id="KW-0961">Cell wall biogenesis/degradation</keyword>
<evidence type="ECO:0000256" key="2">
    <source>
        <dbReference type="ARBA" id="ARBA00022679"/>
    </source>
</evidence>
<dbReference type="PANTHER" id="PTHR32282:SF27">
    <property type="entry name" value="PENICILLIN-BINDING PROTEIN 1A"/>
    <property type="match status" value="1"/>
</dbReference>
<keyword evidence="7 9" id="KW-0472">Membrane</keyword>
<dbReference type="InterPro" id="IPR023346">
    <property type="entry name" value="Lysozyme-like_dom_sf"/>
</dbReference>
<gene>
    <name evidence="11" type="ORF">METZ01_LOCUS393615</name>
</gene>
<evidence type="ECO:0000313" key="11">
    <source>
        <dbReference type="EMBL" id="SVD40761.1"/>
    </source>
</evidence>
<evidence type="ECO:0000256" key="4">
    <source>
        <dbReference type="ARBA" id="ARBA00022960"/>
    </source>
</evidence>
<dbReference type="AlphaFoldDB" id="A0A382V4C8"/>
<dbReference type="GO" id="GO:0016020">
    <property type="term" value="C:membrane"/>
    <property type="evidence" value="ECO:0007669"/>
    <property type="project" value="UniProtKB-SubCell"/>
</dbReference>
<evidence type="ECO:0000256" key="9">
    <source>
        <dbReference type="SAM" id="Phobius"/>
    </source>
</evidence>
<keyword evidence="2" id="KW-0808">Transferase</keyword>
<evidence type="ECO:0000256" key="8">
    <source>
        <dbReference type="ARBA" id="ARBA00023316"/>
    </source>
</evidence>
<feature type="domain" description="Glycosyl transferase family 51" evidence="10">
    <location>
        <begin position="68"/>
        <end position="204"/>
    </location>
</feature>
<dbReference type="GO" id="GO:0009252">
    <property type="term" value="P:peptidoglycan biosynthetic process"/>
    <property type="evidence" value="ECO:0007669"/>
    <property type="project" value="UniProtKB-KW"/>
</dbReference>
<dbReference type="PANTHER" id="PTHR32282">
    <property type="entry name" value="BINDING PROTEIN TRANSPEPTIDASE, PUTATIVE-RELATED"/>
    <property type="match status" value="1"/>
</dbReference>
<dbReference type="GO" id="GO:0030288">
    <property type="term" value="C:outer membrane-bounded periplasmic space"/>
    <property type="evidence" value="ECO:0007669"/>
    <property type="project" value="TreeGrafter"/>
</dbReference>
<keyword evidence="6 9" id="KW-1133">Transmembrane helix</keyword>
<proteinExistence type="predicted"/>
<dbReference type="InterPro" id="IPR036950">
    <property type="entry name" value="PBP_transglycosylase"/>
</dbReference>
<dbReference type="GO" id="GO:0008955">
    <property type="term" value="F:peptidoglycan glycosyltransferase activity"/>
    <property type="evidence" value="ECO:0007669"/>
    <property type="project" value="TreeGrafter"/>
</dbReference>
<organism evidence="11">
    <name type="scientific">marine metagenome</name>
    <dbReference type="NCBI Taxonomy" id="408172"/>
    <lineage>
        <taxon>unclassified sequences</taxon>
        <taxon>metagenomes</taxon>
        <taxon>ecological metagenomes</taxon>
    </lineage>
</organism>
<keyword evidence="3 9" id="KW-0812">Transmembrane</keyword>
<reference evidence="11" key="1">
    <citation type="submission" date="2018-05" db="EMBL/GenBank/DDBJ databases">
        <authorList>
            <person name="Lanie J.A."/>
            <person name="Ng W.-L."/>
            <person name="Kazmierczak K.M."/>
            <person name="Andrzejewski T.M."/>
            <person name="Davidsen T.M."/>
            <person name="Wayne K.J."/>
            <person name="Tettelin H."/>
            <person name="Glass J.I."/>
            <person name="Rusch D."/>
            <person name="Podicherti R."/>
            <person name="Tsui H.-C.T."/>
            <person name="Winkler M.E."/>
        </authorList>
    </citation>
    <scope>NUCLEOTIDE SEQUENCE</scope>
</reference>
<evidence type="ECO:0000256" key="6">
    <source>
        <dbReference type="ARBA" id="ARBA00022989"/>
    </source>
</evidence>
<dbReference type="GO" id="GO:0071555">
    <property type="term" value="P:cell wall organization"/>
    <property type="evidence" value="ECO:0007669"/>
    <property type="project" value="UniProtKB-KW"/>
</dbReference>
<evidence type="ECO:0000256" key="1">
    <source>
        <dbReference type="ARBA" id="ARBA00004370"/>
    </source>
</evidence>
<protein>
    <recommendedName>
        <fullName evidence="10">Glycosyl transferase family 51 domain-containing protein</fullName>
    </recommendedName>
</protein>
<accession>A0A382V4C8</accession>
<sequence>MHIIFKLTKKILFLGVFLLILFFSIFVFFLWKLSPELPSYTELKNYNPKLTSRVFTSDGLLLDKYFIQERIFVPIDRIPKSLIHAFISAEDKNFYNHIGIDFVAIIRASMTNIINKFLKKRMIGASTITQQVVKNLLLTNELSLERKFKEMILAMRIENILSKKKILELYLNDIYLGYGSYGVASASLNYFNKSLNELTIEESA</sequence>
<dbReference type="InterPro" id="IPR001264">
    <property type="entry name" value="Glyco_trans_51"/>
</dbReference>
<keyword evidence="4" id="KW-0133">Cell shape</keyword>
<dbReference type="InterPro" id="IPR050396">
    <property type="entry name" value="Glycosyltr_51/Transpeptidase"/>
</dbReference>
<evidence type="ECO:0000259" key="10">
    <source>
        <dbReference type="Pfam" id="PF00912"/>
    </source>
</evidence>
<keyword evidence="5" id="KW-0573">Peptidoglycan synthesis</keyword>
<name>A0A382V4C8_9ZZZZ</name>
<dbReference type="Pfam" id="PF00912">
    <property type="entry name" value="Transgly"/>
    <property type="match status" value="1"/>
</dbReference>
<evidence type="ECO:0000256" key="3">
    <source>
        <dbReference type="ARBA" id="ARBA00022692"/>
    </source>
</evidence>
<evidence type="ECO:0000256" key="7">
    <source>
        <dbReference type="ARBA" id="ARBA00023136"/>
    </source>
</evidence>
<feature type="transmembrane region" description="Helical" evidence="9">
    <location>
        <begin position="12"/>
        <end position="31"/>
    </location>
</feature>
<dbReference type="EMBL" id="UINC01148715">
    <property type="protein sequence ID" value="SVD40761.1"/>
    <property type="molecule type" value="Genomic_DNA"/>
</dbReference>
<dbReference type="Gene3D" id="1.10.3810.10">
    <property type="entry name" value="Biosynthetic peptidoglycan transglycosylase-like"/>
    <property type="match status" value="1"/>
</dbReference>
<comment type="subcellular location">
    <subcellularLocation>
        <location evidence="1">Membrane</location>
    </subcellularLocation>
</comment>
<dbReference type="GO" id="GO:0008360">
    <property type="term" value="P:regulation of cell shape"/>
    <property type="evidence" value="ECO:0007669"/>
    <property type="project" value="UniProtKB-KW"/>
</dbReference>
<feature type="non-terminal residue" evidence="11">
    <location>
        <position position="204"/>
    </location>
</feature>
<dbReference type="SUPFAM" id="SSF53955">
    <property type="entry name" value="Lysozyme-like"/>
    <property type="match status" value="1"/>
</dbReference>